<keyword evidence="1" id="KW-0472">Membrane</keyword>
<keyword evidence="3" id="KW-1185">Reference proteome</keyword>
<organism evidence="2 3">
    <name type="scientific">Helianthus annuus</name>
    <name type="common">Common sunflower</name>
    <dbReference type="NCBI Taxonomy" id="4232"/>
    <lineage>
        <taxon>Eukaryota</taxon>
        <taxon>Viridiplantae</taxon>
        <taxon>Streptophyta</taxon>
        <taxon>Embryophyta</taxon>
        <taxon>Tracheophyta</taxon>
        <taxon>Spermatophyta</taxon>
        <taxon>Magnoliopsida</taxon>
        <taxon>eudicotyledons</taxon>
        <taxon>Gunneridae</taxon>
        <taxon>Pentapetalae</taxon>
        <taxon>asterids</taxon>
        <taxon>campanulids</taxon>
        <taxon>Asterales</taxon>
        <taxon>Asteraceae</taxon>
        <taxon>Asteroideae</taxon>
        <taxon>Heliantheae alliance</taxon>
        <taxon>Heliantheae</taxon>
        <taxon>Helianthus</taxon>
    </lineage>
</organism>
<name>A0A9K3NCS5_HELAN</name>
<evidence type="ECO:0000313" key="3">
    <source>
        <dbReference type="Proteomes" id="UP000215914"/>
    </source>
</evidence>
<evidence type="ECO:0000256" key="1">
    <source>
        <dbReference type="SAM" id="Phobius"/>
    </source>
</evidence>
<dbReference type="Gramene" id="mRNA:HanXRQr2_Chr08g0340761">
    <property type="protein sequence ID" value="CDS:HanXRQr2_Chr08g0340761.1"/>
    <property type="gene ID" value="HanXRQr2_Chr08g0340761"/>
</dbReference>
<proteinExistence type="predicted"/>
<evidence type="ECO:0000313" key="2">
    <source>
        <dbReference type="EMBL" id="KAF5795529.1"/>
    </source>
</evidence>
<gene>
    <name evidence="2" type="ORF">HanXRQr2_Chr08g0340761</name>
</gene>
<protein>
    <submittedName>
        <fullName evidence="2">Uncharacterized protein</fullName>
    </submittedName>
</protein>
<accession>A0A9K3NCS5</accession>
<reference evidence="2" key="1">
    <citation type="journal article" date="2017" name="Nature">
        <title>The sunflower genome provides insights into oil metabolism, flowering and Asterid evolution.</title>
        <authorList>
            <person name="Badouin H."/>
            <person name="Gouzy J."/>
            <person name="Grassa C.J."/>
            <person name="Murat F."/>
            <person name="Staton S.E."/>
            <person name="Cottret L."/>
            <person name="Lelandais-Briere C."/>
            <person name="Owens G.L."/>
            <person name="Carrere S."/>
            <person name="Mayjonade B."/>
            <person name="Legrand L."/>
            <person name="Gill N."/>
            <person name="Kane N.C."/>
            <person name="Bowers J.E."/>
            <person name="Hubner S."/>
            <person name="Bellec A."/>
            <person name="Berard A."/>
            <person name="Berges H."/>
            <person name="Blanchet N."/>
            <person name="Boniface M.C."/>
            <person name="Brunel D."/>
            <person name="Catrice O."/>
            <person name="Chaidir N."/>
            <person name="Claudel C."/>
            <person name="Donnadieu C."/>
            <person name="Faraut T."/>
            <person name="Fievet G."/>
            <person name="Helmstetter N."/>
            <person name="King M."/>
            <person name="Knapp S.J."/>
            <person name="Lai Z."/>
            <person name="Le Paslier M.C."/>
            <person name="Lippi Y."/>
            <person name="Lorenzon L."/>
            <person name="Mandel J.R."/>
            <person name="Marage G."/>
            <person name="Marchand G."/>
            <person name="Marquand E."/>
            <person name="Bret-Mestries E."/>
            <person name="Morien E."/>
            <person name="Nambeesan S."/>
            <person name="Nguyen T."/>
            <person name="Pegot-Espagnet P."/>
            <person name="Pouilly N."/>
            <person name="Raftis F."/>
            <person name="Sallet E."/>
            <person name="Schiex T."/>
            <person name="Thomas J."/>
            <person name="Vandecasteele C."/>
            <person name="Vares D."/>
            <person name="Vear F."/>
            <person name="Vautrin S."/>
            <person name="Crespi M."/>
            <person name="Mangin B."/>
            <person name="Burke J.M."/>
            <person name="Salse J."/>
            <person name="Munos S."/>
            <person name="Vincourt P."/>
            <person name="Rieseberg L.H."/>
            <person name="Langlade N.B."/>
        </authorList>
    </citation>
    <scope>NUCLEOTIDE SEQUENCE</scope>
    <source>
        <tissue evidence="2">Leaves</tissue>
    </source>
</reference>
<feature type="transmembrane region" description="Helical" evidence="1">
    <location>
        <begin position="36"/>
        <end position="55"/>
    </location>
</feature>
<keyword evidence="1" id="KW-0812">Transmembrane</keyword>
<keyword evidence="1" id="KW-1133">Transmembrane helix</keyword>
<sequence>MKRNNLNSFHINKNKYLSLITSLTIINLLHSHYRPLAFLGFLLILLLLQLLLLLLRPFPLLFIANPS</sequence>
<dbReference type="EMBL" id="MNCJ02000323">
    <property type="protein sequence ID" value="KAF5795529.1"/>
    <property type="molecule type" value="Genomic_DNA"/>
</dbReference>
<dbReference type="Proteomes" id="UP000215914">
    <property type="component" value="Unassembled WGS sequence"/>
</dbReference>
<reference evidence="2" key="2">
    <citation type="submission" date="2020-06" db="EMBL/GenBank/DDBJ databases">
        <title>Helianthus annuus Genome sequencing and assembly Release 2.</title>
        <authorList>
            <person name="Gouzy J."/>
            <person name="Langlade N."/>
            <person name="Munos S."/>
        </authorList>
    </citation>
    <scope>NUCLEOTIDE SEQUENCE</scope>
    <source>
        <tissue evidence="2">Leaves</tissue>
    </source>
</reference>
<comment type="caution">
    <text evidence="2">The sequence shown here is derived from an EMBL/GenBank/DDBJ whole genome shotgun (WGS) entry which is preliminary data.</text>
</comment>
<dbReference type="AlphaFoldDB" id="A0A9K3NCS5"/>